<keyword evidence="2" id="KW-0808">Transferase</keyword>
<dbReference type="CDD" id="cd03794">
    <property type="entry name" value="GT4_WbuB-like"/>
    <property type="match status" value="1"/>
</dbReference>
<reference evidence="2 3" key="1">
    <citation type="journal article" date="2018" name="Emerg. Microbes Infect.">
        <title>Genomic analysis of oral Campylobacter concisus strains identified a potential bacterial molecular marker associated with active Crohn's disease.</title>
        <authorList>
            <person name="Liu F."/>
            <person name="Ma R."/>
            <person name="Tay C.Y.A."/>
            <person name="Octavia S."/>
            <person name="Lan R."/>
            <person name="Chung H.K.L."/>
            <person name="Riordan S.M."/>
            <person name="Grimm M.C."/>
            <person name="Leong R.W."/>
            <person name="Tanaka M.M."/>
            <person name="Connor S."/>
            <person name="Zhang L."/>
        </authorList>
    </citation>
    <scope>NUCLEOTIDE SEQUENCE [LARGE SCALE GENOMIC DNA]</scope>
    <source>
        <strain evidence="2 3">H16O-S1</strain>
    </source>
</reference>
<reference evidence="2 3" key="2">
    <citation type="journal article" date="2020" name="Microb. Genom.">
        <title>Analysis of complete Campylobacter concisus genomes identifies genomospecies features, secretion systems and novel plasmids and their association with severe ulcerative colitis.</title>
        <authorList>
            <person name="Liu F."/>
            <person name="Chen S."/>
            <person name="Luu L.D.W."/>
            <person name="Lee S.A."/>
            <person name="Tay A.C.Y."/>
            <person name="Wu R."/>
            <person name="Riordan S.M."/>
            <person name="Lan R."/>
            <person name="Liu L."/>
            <person name="Zhang L."/>
        </authorList>
    </citation>
    <scope>NUCLEOTIDE SEQUENCE [LARGE SCALE GENOMIC DNA]</scope>
    <source>
        <strain evidence="2 3">H16O-S1</strain>
    </source>
</reference>
<dbReference type="SUPFAM" id="SSF53756">
    <property type="entry name" value="UDP-Glycosyltransferase/glycogen phosphorylase"/>
    <property type="match status" value="1"/>
</dbReference>
<protein>
    <submittedName>
        <fullName evidence="2">Glycosyltransferase family 4 protein</fullName>
    </submittedName>
</protein>
<evidence type="ECO:0000313" key="2">
    <source>
        <dbReference type="EMBL" id="QPH98134.1"/>
    </source>
</evidence>
<dbReference type="RefSeq" id="WP_107847510.1">
    <property type="nucleotide sequence ID" value="NZ_CABPTT010000002.1"/>
</dbReference>
<dbReference type="Proteomes" id="UP000594571">
    <property type="component" value="Chromosome"/>
</dbReference>
<evidence type="ECO:0000259" key="1">
    <source>
        <dbReference type="Pfam" id="PF00534"/>
    </source>
</evidence>
<dbReference type="PANTHER" id="PTHR12526">
    <property type="entry name" value="GLYCOSYLTRANSFERASE"/>
    <property type="match status" value="1"/>
</dbReference>
<feature type="domain" description="Glycosyl transferase family 1" evidence="1">
    <location>
        <begin position="218"/>
        <end position="382"/>
    </location>
</feature>
<accession>A0A7S9WYQ0</accession>
<gene>
    <name evidence="2" type="ORF">CVS89_07745</name>
</gene>
<dbReference type="Gene3D" id="3.40.50.2000">
    <property type="entry name" value="Glycogen Phosphorylase B"/>
    <property type="match status" value="2"/>
</dbReference>
<dbReference type="GO" id="GO:0016757">
    <property type="term" value="F:glycosyltransferase activity"/>
    <property type="evidence" value="ECO:0007669"/>
    <property type="project" value="InterPro"/>
</dbReference>
<dbReference type="EMBL" id="CP049263">
    <property type="protein sequence ID" value="QPH98134.1"/>
    <property type="molecule type" value="Genomic_DNA"/>
</dbReference>
<dbReference type="AlphaFoldDB" id="A0A7S9WYQ0"/>
<dbReference type="InterPro" id="IPR001296">
    <property type="entry name" value="Glyco_trans_1"/>
</dbReference>
<sequence>MPKSVVFIGHYNGAKDDFDTRHFFFAKELVGLGYKTTIINAAFSHRIHDAKLIDNQYISHIDSGVSFFSIKTPFYKGNGLRRIVNMFAFVLNLIKCTKKLLVEIGNIDVIIMASPHPFAIFAAKFMANKAKAKLIIDIKDIWPLSITELTSAKKYHPFVMLTKLTELFAYRVQDKIISPLNNINEYFYDSGLNIQAKHIPTGLDLDFYENINHKNLQIDIPSDKFIVGYIGGITKSNAIEFLLESANYFLQNYKDILFLVVGDGSNKNNLVKKYNSSNILYIDAVKKEEAFMIMSKCDVLYRAMLPLKIYSYGISPLKMNEYMFAGVPIVHSFDYKEHDIVMKAGCGISVKSGSMLEIQNAILKIYNMPKEEREQMGQNGKEYVKNNLSYKVLVKKMIEVL</sequence>
<name>A0A7S9WYQ0_9BACT</name>
<dbReference type="PANTHER" id="PTHR12526:SF622">
    <property type="entry name" value="GLYCOSYLTRANSFERASE (GROUP I)"/>
    <property type="match status" value="1"/>
</dbReference>
<evidence type="ECO:0000313" key="3">
    <source>
        <dbReference type="Proteomes" id="UP000594571"/>
    </source>
</evidence>
<dbReference type="Pfam" id="PF00534">
    <property type="entry name" value="Glycos_transf_1"/>
    <property type="match status" value="1"/>
</dbReference>
<organism evidence="2 3">
    <name type="scientific">Campylobacter concisus</name>
    <dbReference type="NCBI Taxonomy" id="199"/>
    <lineage>
        <taxon>Bacteria</taxon>
        <taxon>Pseudomonadati</taxon>
        <taxon>Campylobacterota</taxon>
        <taxon>Epsilonproteobacteria</taxon>
        <taxon>Campylobacterales</taxon>
        <taxon>Campylobacteraceae</taxon>
        <taxon>Campylobacter</taxon>
    </lineage>
</organism>
<proteinExistence type="predicted"/>